<dbReference type="InterPro" id="IPR022742">
    <property type="entry name" value="Hydrolase_4"/>
</dbReference>
<gene>
    <name evidence="3" type="ORF">GCM10008106_06050</name>
</gene>
<organism evidence="3 4">
    <name type="scientific">Mongoliitalea lutea</name>
    <dbReference type="NCBI Taxonomy" id="849756"/>
    <lineage>
        <taxon>Bacteria</taxon>
        <taxon>Pseudomonadati</taxon>
        <taxon>Bacteroidota</taxon>
        <taxon>Cytophagia</taxon>
        <taxon>Cytophagales</taxon>
        <taxon>Cyclobacteriaceae</taxon>
        <taxon>Mongoliitalea</taxon>
    </lineage>
</organism>
<dbReference type="EMBL" id="BMYF01000003">
    <property type="protein sequence ID" value="GHB28256.1"/>
    <property type="molecule type" value="Genomic_DNA"/>
</dbReference>
<dbReference type="InterPro" id="IPR029058">
    <property type="entry name" value="AB_hydrolase_fold"/>
</dbReference>
<dbReference type="GO" id="GO:0016787">
    <property type="term" value="F:hydrolase activity"/>
    <property type="evidence" value="ECO:0007669"/>
    <property type="project" value="UniProtKB-KW"/>
</dbReference>
<dbReference type="PANTHER" id="PTHR43798">
    <property type="entry name" value="MONOACYLGLYCEROL LIPASE"/>
    <property type="match status" value="1"/>
</dbReference>
<dbReference type="InterPro" id="IPR050266">
    <property type="entry name" value="AB_hydrolase_sf"/>
</dbReference>
<dbReference type="PANTHER" id="PTHR43798:SF31">
    <property type="entry name" value="AB HYDROLASE SUPERFAMILY PROTEIN YCLE"/>
    <property type="match status" value="1"/>
</dbReference>
<feature type="domain" description="Serine aminopeptidase S33" evidence="2">
    <location>
        <begin position="145"/>
        <end position="221"/>
    </location>
</feature>
<dbReference type="GO" id="GO:0016020">
    <property type="term" value="C:membrane"/>
    <property type="evidence" value="ECO:0007669"/>
    <property type="project" value="TreeGrafter"/>
</dbReference>
<evidence type="ECO:0000313" key="4">
    <source>
        <dbReference type="Proteomes" id="UP000642809"/>
    </source>
</evidence>
<dbReference type="RefSeq" id="WP_189578980.1">
    <property type="nucleotide sequence ID" value="NZ_BMYF01000003.1"/>
</dbReference>
<dbReference type="AlphaFoldDB" id="A0A8J3CV14"/>
<reference evidence="3" key="1">
    <citation type="journal article" date="2014" name="Int. J. Syst. Evol. Microbiol.">
        <title>Complete genome sequence of Corynebacterium casei LMG S-19264T (=DSM 44701T), isolated from a smear-ripened cheese.</title>
        <authorList>
            <consortium name="US DOE Joint Genome Institute (JGI-PGF)"/>
            <person name="Walter F."/>
            <person name="Albersmeier A."/>
            <person name="Kalinowski J."/>
            <person name="Ruckert C."/>
        </authorList>
    </citation>
    <scope>NUCLEOTIDE SEQUENCE</scope>
    <source>
        <strain evidence="3">KCTC 23224</strain>
    </source>
</reference>
<keyword evidence="1 3" id="KW-0378">Hydrolase</keyword>
<dbReference type="Pfam" id="PF12146">
    <property type="entry name" value="Hydrolase_4"/>
    <property type="match status" value="1"/>
</dbReference>
<reference evidence="3" key="2">
    <citation type="submission" date="2020-09" db="EMBL/GenBank/DDBJ databases">
        <authorList>
            <person name="Sun Q."/>
            <person name="Kim S."/>
        </authorList>
    </citation>
    <scope>NUCLEOTIDE SEQUENCE</scope>
    <source>
        <strain evidence="3">KCTC 23224</strain>
    </source>
</reference>
<sequence length="342" mass="37969">MKTILKVVLGIAIAFAIVYMLGPKAKIQALDGEYPEVPTDGIALASFVQSIEDTVSFLKPGNQAKIIWADSMQKNKTPYSIVYIHGFGASQMEGDPVHRKVAEHFGANLYLARLPEHGIARPNSMEYLSAQLLTDAVREAYMIGKSLGNEVIVIGTSMGGALSLVLASERPDMKALVLYSPAIQEYGERLQQFFNPWAKFIASNFLIKGGVSKSNREGDKAKYWSEYYHVNGYEALAVLLRSKMVQPTFEKVNMPVFLGYYYESDSAQDFVVSVPKMQEMFQQLGTTTPNKREMAFPKTGDHVIASAITSQDWETVLQETIDFLESVVGIEAIAPQELKEVE</sequence>
<evidence type="ECO:0000256" key="1">
    <source>
        <dbReference type="ARBA" id="ARBA00022801"/>
    </source>
</evidence>
<dbReference type="Gene3D" id="3.40.50.1820">
    <property type="entry name" value="alpha/beta hydrolase"/>
    <property type="match status" value="1"/>
</dbReference>
<dbReference type="Proteomes" id="UP000642809">
    <property type="component" value="Unassembled WGS sequence"/>
</dbReference>
<evidence type="ECO:0000259" key="2">
    <source>
        <dbReference type="Pfam" id="PF12146"/>
    </source>
</evidence>
<keyword evidence="4" id="KW-1185">Reference proteome</keyword>
<accession>A0A8J3CV14</accession>
<proteinExistence type="predicted"/>
<protein>
    <submittedName>
        <fullName evidence="3">Alpha/beta hydrolase</fullName>
    </submittedName>
</protein>
<name>A0A8J3CV14_9BACT</name>
<dbReference type="SUPFAM" id="SSF53474">
    <property type="entry name" value="alpha/beta-Hydrolases"/>
    <property type="match status" value="1"/>
</dbReference>
<evidence type="ECO:0000313" key="3">
    <source>
        <dbReference type="EMBL" id="GHB28256.1"/>
    </source>
</evidence>
<comment type="caution">
    <text evidence="3">The sequence shown here is derived from an EMBL/GenBank/DDBJ whole genome shotgun (WGS) entry which is preliminary data.</text>
</comment>